<feature type="transmembrane region" description="Helical" evidence="1">
    <location>
        <begin position="74"/>
        <end position="100"/>
    </location>
</feature>
<keyword evidence="1" id="KW-0812">Transmembrane</keyword>
<feature type="transmembrane region" description="Helical" evidence="1">
    <location>
        <begin position="12"/>
        <end position="30"/>
    </location>
</feature>
<dbReference type="RefSeq" id="WP_376871863.1">
    <property type="nucleotide sequence ID" value="NZ_JBHUHP010000002.1"/>
</dbReference>
<feature type="transmembrane region" description="Helical" evidence="1">
    <location>
        <begin position="163"/>
        <end position="181"/>
    </location>
</feature>
<sequence>MAATLPVIGWRTVLGAVCGALAITAMVAVLPPGADGVFPMFGVLLLAAGSAVAADDPTAPMSATVPVATRRQLLARVLLVVPVAAAALGAVMAMAAVLGVALDRSLVVLWATLTAVALAAGAAAGRAAGVPGPVAAVIALGAGLVIARVLPAPVRERAPWDSAIERGVWALALSLAVLWWSTRDPAS</sequence>
<name>A0ABW4X7G0_9ACTN</name>
<feature type="transmembrane region" description="Helical" evidence="1">
    <location>
        <begin position="37"/>
        <end position="54"/>
    </location>
</feature>
<keyword evidence="3" id="KW-1185">Reference proteome</keyword>
<keyword evidence="1" id="KW-1133">Transmembrane helix</keyword>
<proteinExistence type="predicted"/>
<protein>
    <submittedName>
        <fullName evidence="2">Uncharacterized protein</fullName>
    </submittedName>
</protein>
<evidence type="ECO:0000313" key="3">
    <source>
        <dbReference type="Proteomes" id="UP001597402"/>
    </source>
</evidence>
<gene>
    <name evidence="2" type="ORF">ACFSHS_03635</name>
</gene>
<dbReference type="Proteomes" id="UP001597402">
    <property type="component" value="Unassembled WGS sequence"/>
</dbReference>
<feature type="transmembrane region" description="Helical" evidence="1">
    <location>
        <begin position="107"/>
        <end position="128"/>
    </location>
</feature>
<dbReference type="EMBL" id="JBHUHP010000002">
    <property type="protein sequence ID" value="MFD2090656.1"/>
    <property type="molecule type" value="Genomic_DNA"/>
</dbReference>
<accession>A0ABW4X7G0</accession>
<keyword evidence="1" id="KW-0472">Membrane</keyword>
<evidence type="ECO:0000256" key="1">
    <source>
        <dbReference type="SAM" id="Phobius"/>
    </source>
</evidence>
<reference evidence="3" key="1">
    <citation type="journal article" date="2019" name="Int. J. Syst. Evol. Microbiol.">
        <title>The Global Catalogue of Microorganisms (GCM) 10K type strain sequencing project: providing services to taxonomists for standard genome sequencing and annotation.</title>
        <authorList>
            <consortium name="The Broad Institute Genomics Platform"/>
            <consortium name="The Broad Institute Genome Sequencing Center for Infectious Disease"/>
            <person name="Wu L."/>
            <person name="Ma J."/>
        </authorList>
    </citation>
    <scope>NUCLEOTIDE SEQUENCE [LARGE SCALE GENOMIC DNA]</scope>
    <source>
        <strain evidence="3">JCM 3338</strain>
    </source>
</reference>
<comment type="caution">
    <text evidence="2">The sequence shown here is derived from an EMBL/GenBank/DDBJ whole genome shotgun (WGS) entry which is preliminary data.</text>
</comment>
<evidence type="ECO:0000313" key="2">
    <source>
        <dbReference type="EMBL" id="MFD2090656.1"/>
    </source>
</evidence>
<organism evidence="2 3">
    <name type="scientific">Blastococcus deserti</name>
    <dbReference type="NCBI Taxonomy" id="2259033"/>
    <lineage>
        <taxon>Bacteria</taxon>
        <taxon>Bacillati</taxon>
        <taxon>Actinomycetota</taxon>
        <taxon>Actinomycetes</taxon>
        <taxon>Geodermatophilales</taxon>
        <taxon>Geodermatophilaceae</taxon>
        <taxon>Blastococcus</taxon>
    </lineage>
</organism>
<feature type="transmembrane region" description="Helical" evidence="1">
    <location>
        <begin position="134"/>
        <end position="151"/>
    </location>
</feature>